<proteinExistence type="predicted"/>
<keyword evidence="1" id="KW-0285">Flavoprotein</keyword>
<dbReference type="InterPro" id="IPR036188">
    <property type="entry name" value="FAD/NAD-bd_sf"/>
</dbReference>
<evidence type="ECO:0000256" key="3">
    <source>
        <dbReference type="ARBA" id="ARBA00022857"/>
    </source>
</evidence>
<reference evidence="7" key="1">
    <citation type="submission" date="2021-05" db="EMBL/GenBank/DDBJ databases">
        <title>Direct Submission.</title>
        <authorList>
            <person name="Li K."/>
            <person name="Gao J."/>
        </authorList>
    </citation>
    <scope>NUCLEOTIDE SEQUENCE [LARGE SCALE GENOMIC DNA]</scope>
    <source>
        <strain evidence="7">HDS12</strain>
    </source>
</reference>
<protein>
    <submittedName>
        <fullName evidence="6">NAD(P)/FAD-dependent oxidoreductase</fullName>
    </submittedName>
</protein>
<dbReference type="Pfam" id="PF07992">
    <property type="entry name" value="Pyr_redox_2"/>
    <property type="match status" value="1"/>
</dbReference>
<keyword evidence="2" id="KW-0274">FAD</keyword>
<gene>
    <name evidence="6" type="ORF">KGD83_26635</name>
</gene>
<name>A0ABX8C2W4_9ACTN</name>
<keyword evidence="4" id="KW-0560">Oxidoreductase</keyword>
<accession>A0ABX8C2W4</accession>
<dbReference type="RefSeq" id="WP_212641667.1">
    <property type="nucleotide sequence ID" value="NZ_CP074132.1"/>
</dbReference>
<dbReference type="Gene3D" id="3.50.50.60">
    <property type="entry name" value="FAD/NAD(P)-binding domain"/>
    <property type="match status" value="2"/>
</dbReference>
<dbReference type="InterPro" id="IPR023753">
    <property type="entry name" value="FAD/NAD-binding_dom"/>
</dbReference>
<organism evidence="6 7">
    <name type="scientific">Nocardiopsis akebiae</name>
    <dbReference type="NCBI Taxonomy" id="2831968"/>
    <lineage>
        <taxon>Bacteria</taxon>
        <taxon>Bacillati</taxon>
        <taxon>Actinomycetota</taxon>
        <taxon>Actinomycetes</taxon>
        <taxon>Streptosporangiales</taxon>
        <taxon>Nocardiopsidaceae</taxon>
        <taxon>Nocardiopsis</taxon>
    </lineage>
</organism>
<keyword evidence="3" id="KW-0521">NADP</keyword>
<feature type="domain" description="FAD/NAD(P)-binding" evidence="5">
    <location>
        <begin position="10"/>
        <end position="223"/>
    </location>
</feature>
<evidence type="ECO:0000256" key="2">
    <source>
        <dbReference type="ARBA" id="ARBA00022827"/>
    </source>
</evidence>
<evidence type="ECO:0000313" key="7">
    <source>
        <dbReference type="Proteomes" id="UP000678016"/>
    </source>
</evidence>
<evidence type="ECO:0000256" key="4">
    <source>
        <dbReference type="ARBA" id="ARBA00023002"/>
    </source>
</evidence>
<dbReference type="PANTHER" id="PTHR43098">
    <property type="entry name" value="L-ORNITHINE N(5)-MONOOXYGENASE-RELATED"/>
    <property type="match status" value="1"/>
</dbReference>
<sequence length="541" mass="60728">MTNPKNTDLDAIVIGAGFAGIYALHKLRNELGLSVRVFDKAGGVGGTWYWNRYPGAMSDSEGFIYQYSFDRDLLREWTWKKRYLSQAEILGYLEAVVERHDLARDIQLNTGVETLVYDEADALWTATTSGGETLTARYVVTALGPLSTSHFPEFKGRDSFRGRLVHTGSWPDDLDIEGKRVGVIGTGSTGTQFICAASKLAGQLTVFQRTPQYNVPSGNTEVDEAYFTDLRGRYDQVWEQAKKSRVACGFEESETAAMSVSEEERQRVFQENWDRGNGFRFMFGTFSDIIFDPRANEAAADFIRSKIREIVKDPETARKLQPTDYYAKRPVCNEDYYESYNRDNVSLVSLKETPIREFTPTGIVTEDGVEHELDVVVFATGFEAVEGSYRQMDIRGRGGVTIEDHWGDAPSSYLGVNVSGFPNMFMVYGPNSVFSNLPTAIETQVEWITDLVRMMEERELTSIEPTPEAEEGWTELCAQIADHSLFPKVNSWIFGANIPGRKKRVLFYFAGLGNYRQKLGEVAAADYEGFMLKGNPSAVTA</sequence>
<dbReference type="PANTHER" id="PTHR43098:SF5">
    <property type="entry name" value="DUAL-FUNCTIONAL MONOOXYGENASE_METHYLTRANSFERASE PSOF"/>
    <property type="match status" value="1"/>
</dbReference>
<dbReference type="SUPFAM" id="SSF51905">
    <property type="entry name" value="FAD/NAD(P)-binding domain"/>
    <property type="match status" value="2"/>
</dbReference>
<evidence type="ECO:0000256" key="1">
    <source>
        <dbReference type="ARBA" id="ARBA00022630"/>
    </source>
</evidence>
<keyword evidence="7" id="KW-1185">Reference proteome</keyword>
<evidence type="ECO:0000313" key="6">
    <source>
        <dbReference type="EMBL" id="QUX28741.1"/>
    </source>
</evidence>
<dbReference type="EMBL" id="CP074132">
    <property type="protein sequence ID" value="QUX28741.1"/>
    <property type="molecule type" value="Genomic_DNA"/>
</dbReference>
<dbReference type="Proteomes" id="UP000678016">
    <property type="component" value="Chromosome"/>
</dbReference>
<dbReference type="InterPro" id="IPR050775">
    <property type="entry name" value="FAD-binding_Monooxygenases"/>
</dbReference>
<evidence type="ECO:0000259" key="5">
    <source>
        <dbReference type="Pfam" id="PF07992"/>
    </source>
</evidence>